<accession>A0ABM6IDL8</accession>
<dbReference type="Pfam" id="PF13473">
    <property type="entry name" value="Cupredoxin_1"/>
    <property type="match status" value="1"/>
</dbReference>
<evidence type="ECO:0000313" key="4">
    <source>
        <dbReference type="EMBL" id="AQS50009.1"/>
    </source>
</evidence>
<dbReference type="InterPro" id="IPR008972">
    <property type="entry name" value="Cupredoxin"/>
</dbReference>
<dbReference type="EMBL" id="CP019438">
    <property type="protein sequence ID" value="AQS50009.1"/>
    <property type="molecule type" value="Genomic_DNA"/>
</dbReference>
<evidence type="ECO:0000259" key="2">
    <source>
        <dbReference type="Pfam" id="PF13473"/>
    </source>
</evidence>
<geneLocation type="plasmid" evidence="4 5">
    <name>unnamed1</name>
</geneLocation>
<proteinExistence type="predicted"/>
<protein>
    <recommendedName>
        <fullName evidence="2">EfeO-type cupredoxin-like domain-containing protein</fullName>
    </recommendedName>
</protein>
<keyword evidence="5" id="KW-1185">Reference proteome</keyword>
<keyword evidence="4" id="KW-0614">Plasmid</keyword>
<evidence type="ECO:0000256" key="1">
    <source>
        <dbReference type="SAM" id="SignalP"/>
    </source>
</evidence>
<dbReference type="Gene3D" id="2.60.40.420">
    <property type="entry name" value="Cupredoxins - blue copper proteins"/>
    <property type="match status" value="1"/>
</dbReference>
<dbReference type="SUPFAM" id="SSF49503">
    <property type="entry name" value="Cupredoxins"/>
    <property type="match status" value="1"/>
</dbReference>
<feature type="signal peptide" evidence="1">
    <location>
        <begin position="1"/>
        <end position="21"/>
    </location>
</feature>
<feature type="domain" description="EfeO-type cupredoxin-like" evidence="2">
    <location>
        <begin position="10"/>
        <end position="112"/>
    </location>
</feature>
<dbReference type="EMBL" id="CP019437">
    <property type="protein sequence ID" value="AQS46820.1"/>
    <property type="molecule type" value="Genomic_DNA"/>
</dbReference>
<dbReference type="Proteomes" id="UP000185622">
    <property type="component" value="Chromosome"/>
</dbReference>
<keyword evidence="1" id="KW-0732">Signal</keyword>
<name>A0ABM6IDL8_9RHOB</name>
<dbReference type="Proteomes" id="UP000185622">
    <property type="component" value="Plasmid unnamed1"/>
</dbReference>
<dbReference type="InterPro" id="IPR028096">
    <property type="entry name" value="EfeO_Cupredoxin"/>
</dbReference>
<dbReference type="RefSeq" id="WP_075777688.1">
    <property type="nucleotide sequence ID" value="NZ_CP019437.1"/>
</dbReference>
<organism evidence="3 5">
    <name type="scientific">Thioclava nitratireducens</name>
    <dbReference type="NCBI Taxonomy" id="1915078"/>
    <lineage>
        <taxon>Bacteria</taxon>
        <taxon>Pseudomonadati</taxon>
        <taxon>Pseudomonadota</taxon>
        <taxon>Alphaproteobacteria</taxon>
        <taxon>Rhodobacterales</taxon>
        <taxon>Paracoccaceae</taxon>
        <taxon>Thioclava</taxon>
    </lineage>
</organism>
<feature type="chain" id="PRO_5045028594" description="EfeO-type cupredoxin-like domain-containing protein" evidence="1">
    <location>
        <begin position="22"/>
        <end position="113"/>
    </location>
</feature>
<evidence type="ECO:0000313" key="3">
    <source>
        <dbReference type="EMBL" id="AQS46820.1"/>
    </source>
</evidence>
<sequence>MTRISRILPALFVLACAPALAVADETIPTITLTDGVVSPQQIDLPADTAVTLTVSNTGKTAAEFESKRLRIEKIIAPGQTETIELRALPAGSYPFVEEFHEDQDTAKGTIVVK</sequence>
<gene>
    <name evidence="3" type="ORF">BMG03_02630</name>
    <name evidence="4" type="ORF">BMG03_18960</name>
</gene>
<evidence type="ECO:0000313" key="5">
    <source>
        <dbReference type="Proteomes" id="UP000185622"/>
    </source>
</evidence>
<reference evidence="3 5" key="1">
    <citation type="submission" date="2017-01" db="EMBL/GenBank/DDBJ databases">
        <title>The complete genome sequence of a sulfur-oxidizing marine bacterium Thioclava sp. 25B10_4T.</title>
        <authorList>
            <person name="Liu Y."/>
            <person name="Lai Q."/>
            <person name="Shao Z."/>
        </authorList>
    </citation>
    <scope>NUCLEOTIDE SEQUENCE [LARGE SCALE GENOMIC DNA]</scope>
    <source>
        <strain evidence="3 5">25B10_4</strain>
        <plasmid evidence="4 5">unnamed1</plasmid>
    </source>
</reference>